<proteinExistence type="predicted"/>
<keyword evidence="1" id="KW-0812">Transmembrane</keyword>
<protein>
    <recommendedName>
        <fullName evidence="4">HEAT repeat domain-containing protein</fullName>
    </recommendedName>
</protein>
<evidence type="ECO:0000313" key="3">
    <source>
        <dbReference type="Proteomes" id="UP001057877"/>
    </source>
</evidence>
<reference evidence="2" key="1">
    <citation type="submission" date="2022-01" db="EMBL/GenBank/DDBJ databases">
        <title>Paenibacillus spongiae sp. nov., isolated from marine sponge.</title>
        <authorList>
            <person name="Li Z."/>
            <person name="Zhang M."/>
        </authorList>
    </citation>
    <scope>NUCLEOTIDE SEQUENCE</scope>
    <source>
        <strain evidence="2">PHS-Z3</strain>
    </source>
</reference>
<evidence type="ECO:0000256" key="1">
    <source>
        <dbReference type="SAM" id="Phobius"/>
    </source>
</evidence>
<feature type="transmembrane region" description="Helical" evidence="1">
    <location>
        <begin position="9"/>
        <end position="30"/>
    </location>
</feature>
<keyword evidence="3" id="KW-1185">Reference proteome</keyword>
<evidence type="ECO:0008006" key="4">
    <source>
        <dbReference type="Google" id="ProtNLM"/>
    </source>
</evidence>
<evidence type="ECO:0000313" key="2">
    <source>
        <dbReference type="EMBL" id="UVI31172.1"/>
    </source>
</evidence>
<gene>
    <name evidence="2" type="ORF">L1F29_04830</name>
</gene>
<dbReference type="EMBL" id="CP091430">
    <property type="protein sequence ID" value="UVI31172.1"/>
    <property type="molecule type" value="Genomic_DNA"/>
</dbReference>
<dbReference type="Proteomes" id="UP001057877">
    <property type="component" value="Chromosome"/>
</dbReference>
<feature type="transmembrane region" description="Helical" evidence="1">
    <location>
        <begin position="36"/>
        <end position="57"/>
    </location>
</feature>
<name>A0ABY5SB71_9BACL</name>
<sequence>MIKVNTSRLYWMAGFGWYSVIIALVLFYFYRVSSGWLFWLSASSFYFFIVLMVYRFFRWNGSPWRRIHHRAMLMYAGIAGREAGLAAVEQREFDTVNACRQLLYGYIGNHNYDTATEMMQFIQDNQGEFYYQLLERHIRSLYPRASETDIQTVLIRVSNEPLTPQMAIACLILNKYGEKEAAKYVISFLKGEAA</sequence>
<keyword evidence="1" id="KW-0472">Membrane</keyword>
<accession>A0ABY5SB71</accession>
<organism evidence="2 3">
    <name type="scientific">Paenibacillus spongiae</name>
    <dbReference type="NCBI Taxonomy" id="2909671"/>
    <lineage>
        <taxon>Bacteria</taxon>
        <taxon>Bacillati</taxon>
        <taxon>Bacillota</taxon>
        <taxon>Bacilli</taxon>
        <taxon>Bacillales</taxon>
        <taxon>Paenibacillaceae</taxon>
        <taxon>Paenibacillus</taxon>
    </lineage>
</organism>
<keyword evidence="1" id="KW-1133">Transmembrane helix</keyword>
<dbReference type="RefSeq" id="WP_258387235.1">
    <property type="nucleotide sequence ID" value="NZ_CP091430.1"/>
</dbReference>